<protein>
    <submittedName>
        <fullName evidence="1">Uncharacterized protein</fullName>
    </submittedName>
</protein>
<accession>A0A0K2TGW4</accession>
<dbReference type="EMBL" id="HACA01007729">
    <property type="protein sequence ID" value="CDW25090.1"/>
    <property type="molecule type" value="Transcribed_RNA"/>
</dbReference>
<dbReference type="AlphaFoldDB" id="A0A0K2TGW4"/>
<sequence length="103" mass="12171">MPKITCLSVWISGNRGTGIWKYLPDEKQMACRIFRYIFAFNPPSRIKRHSLSSSHIKSKDIYLKIKLMMNTSSQTLTLISQRCLLHVIHPYPFLIILRLKIHW</sequence>
<organism evidence="1">
    <name type="scientific">Lepeophtheirus salmonis</name>
    <name type="common">Salmon louse</name>
    <name type="synonym">Caligus salmonis</name>
    <dbReference type="NCBI Taxonomy" id="72036"/>
    <lineage>
        <taxon>Eukaryota</taxon>
        <taxon>Metazoa</taxon>
        <taxon>Ecdysozoa</taxon>
        <taxon>Arthropoda</taxon>
        <taxon>Crustacea</taxon>
        <taxon>Multicrustacea</taxon>
        <taxon>Hexanauplia</taxon>
        <taxon>Copepoda</taxon>
        <taxon>Siphonostomatoida</taxon>
        <taxon>Caligidae</taxon>
        <taxon>Lepeophtheirus</taxon>
    </lineage>
</organism>
<reference evidence="1" key="1">
    <citation type="submission" date="2014-05" db="EMBL/GenBank/DDBJ databases">
        <authorList>
            <person name="Chronopoulou M."/>
        </authorList>
    </citation>
    <scope>NUCLEOTIDE SEQUENCE</scope>
    <source>
        <tissue evidence="1">Whole organism</tissue>
    </source>
</reference>
<name>A0A0K2TGW4_LEPSM</name>
<evidence type="ECO:0000313" key="1">
    <source>
        <dbReference type="EMBL" id="CDW25090.1"/>
    </source>
</evidence>
<proteinExistence type="predicted"/>